<dbReference type="EMBL" id="RCDD01000002">
    <property type="protein sequence ID" value="RLK58557.1"/>
    <property type="molecule type" value="Genomic_DNA"/>
</dbReference>
<dbReference type="AlphaFoldDB" id="A0A421B2E9"/>
<feature type="signal peptide" evidence="1">
    <location>
        <begin position="1"/>
        <end position="31"/>
    </location>
</feature>
<evidence type="ECO:0000256" key="1">
    <source>
        <dbReference type="SAM" id="SignalP"/>
    </source>
</evidence>
<proteinExistence type="predicted"/>
<dbReference type="PROSITE" id="PS50012">
    <property type="entry name" value="RCC1_3"/>
    <property type="match status" value="7"/>
</dbReference>
<accession>A0A421B2E9</accession>
<comment type="caution">
    <text evidence="3">The sequence shown here is derived from an EMBL/GenBank/DDBJ whole genome shotgun (WGS) entry which is preliminary data.</text>
</comment>
<organism evidence="3 4">
    <name type="scientific">Actinokineospora cianjurensis</name>
    <dbReference type="NCBI Taxonomy" id="585224"/>
    <lineage>
        <taxon>Bacteria</taxon>
        <taxon>Bacillati</taxon>
        <taxon>Actinomycetota</taxon>
        <taxon>Actinomycetes</taxon>
        <taxon>Pseudonocardiales</taxon>
        <taxon>Pseudonocardiaceae</taxon>
        <taxon>Actinokineospora</taxon>
    </lineage>
</organism>
<dbReference type="RefSeq" id="WP_170224376.1">
    <property type="nucleotide sequence ID" value="NZ_RCDD01000002.1"/>
</dbReference>
<sequence length="580" mass="55727">MVRGRLGRTAALVALGLAAAGLTAITGAARAAAVAPGPALTWGANFYGNLGEGTTTHRSNPVAVCAIGASAPCAAELTNAKSVSAGERHTLWLLADGTVAAAGYNTNGTLGDGTQTNRTTPVRVCAVGAVAPCASFLSGVTAVAAGNRFSLALLSTGSVVSWGENSGGYLGDGTTTSRLVPGPVCAVNGVAPCVAPLTGVTAIAAGSTHALAAAGGGVLAWGSNYRGRLGDGTTTDRPSPTRVCAVGAAAPCTSFLSGVTAIDAGNHSVAVAGGVAHAWGNGLTGELGDGANADSATPVRVCAPGTTVPCGSFLSGVTAISAAADGASFAVVNGVAHSWGSNFRGLLGDGTATNRATPVRVCAVGATAPCASFLSGVTAIDGDSHGLALIGGDAVAWGSNTRGQLGDGTTTNRTIPVRVCGVGTTGPCTSYLTGVAAIDAGNTSSAAVIAGPPSADLGVTLTATAPLLGTTINYATTITNNGPDATTSGTVVLTLPAATTNAASATCAYNPATKSAACPIGALQPGASATYTVRASFGVLTTGPLTATATRTTSTPTDPAPGNDTATAACTAITSLVIVC</sequence>
<evidence type="ECO:0000313" key="3">
    <source>
        <dbReference type="EMBL" id="RLK58557.1"/>
    </source>
</evidence>
<feature type="domain" description="DUF11" evidence="2">
    <location>
        <begin position="456"/>
        <end position="569"/>
    </location>
</feature>
<gene>
    <name evidence="3" type="ORF">CLV68_3025</name>
</gene>
<feature type="chain" id="PRO_5019093493" evidence="1">
    <location>
        <begin position="32"/>
        <end position="580"/>
    </location>
</feature>
<dbReference type="Pfam" id="PF01345">
    <property type="entry name" value="DUF11"/>
    <property type="match status" value="1"/>
</dbReference>
<dbReference type="GO" id="GO:0005737">
    <property type="term" value="C:cytoplasm"/>
    <property type="evidence" value="ECO:0007669"/>
    <property type="project" value="TreeGrafter"/>
</dbReference>
<keyword evidence="1" id="KW-0732">Signal</keyword>
<evidence type="ECO:0000313" key="4">
    <source>
        <dbReference type="Proteomes" id="UP000282454"/>
    </source>
</evidence>
<dbReference type="Gene3D" id="2.130.10.30">
    <property type="entry name" value="Regulator of chromosome condensation 1/beta-lactamase-inhibitor protein II"/>
    <property type="match status" value="2"/>
</dbReference>
<dbReference type="Pfam" id="PF00415">
    <property type="entry name" value="RCC1"/>
    <property type="match status" value="3"/>
</dbReference>
<name>A0A421B2E9_9PSEU</name>
<reference evidence="3 4" key="1">
    <citation type="submission" date="2018-10" db="EMBL/GenBank/DDBJ databases">
        <title>Genomic Encyclopedia of Archaeal and Bacterial Type Strains, Phase II (KMG-II): from individual species to whole genera.</title>
        <authorList>
            <person name="Goeker M."/>
        </authorList>
    </citation>
    <scope>NUCLEOTIDE SEQUENCE [LARGE SCALE GENOMIC DNA]</scope>
    <source>
        <strain evidence="3 4">DSM 45657</strain>
    </source>
</reference>
<dbReference type="PRINTS" id="PR00633">
    <property type="entry name" value="RCCNDNSATION"/>
</dbReference>
<protein>
    <submittedName>
        <fullName evidence="3">Alpha-tubulin suppressor-like RCC1 family protein</fullName>
    </submittedName>
</protein>
<dbReference type="InterPro" id="IPR009091">
    <property type="entry name" value="RCC1/BLIP-II"/>
</dbReference>
<dbReference type="PANTHER" id="PTHR45982:SF1">
    <property type="entry name" value="REGULATOR OF CHROMOSOME CONDENSATION"/>
    <property type="match status" value="1"/>
</dbReference>
<evidence type="ECO:0000259" key="2">
    <source>
        <dbReference type="Pfam" id="PF01345"/>
    </source>
</evidence>
<dbReference type="InterPro" id="IPR001434">
    <property type="entry name" value="OmcB-like_DUF11"/>
</dbReference>
<keyword evidence="4" id="KW-1185">Reference proteome</keyword>
<dbReference type="InterPro" id="IPR051553">
    <property type="entry name" value="Ran_GTPase-activating"/>
</dbReference>
<dbReference type="InterPro" id="IPR000408">
    <property type="entry name" value="Reg_chr_condens"/>
</dbReference>
<dbReference type="GO" id="GO:0005085">
    <property type="term" value="F:guanyl-nucleotide exchange factor activity"/>
    <property type="evidence" value="ECO:0007669"/>
    <property type="project" value="TreeGrafter"/>
</dbReference>
<dbReference type="SUPFAM" id="SSF50985">
    <property type="entry name" value="RCC1/BLIP-II"/>
    <property type="match status" value="2"/>
</dbReference>
<dbReference type="Proteomes" id="UP000282454">
    <property type="component" value="Unassembled WGS sequence"/>
</dbReference>
<dbReference type="PANTHER" id="PTHR45982">
    <property type="entry name" value="REGULATOR OF CHROMOSOME CONDENSATION"/>
    <property type="match status" value="1"/>
</dbReference>
<dbReference type="Pfam" id="PF13540">
    <property type="entry name" value="RCC1_2"/>
    <property type="match status" value="1"/>
</dbReference>